<dbReference type="SUPFAM" id="SSF56112">
    <property type="entry name" value="Protein kinase-like (PK-like)"/>
    <property type="match status" value="1"/>
</dbReference>
<keyword evidence="3" id="KW-1185">Reference proteome</keyword>
<dbReference type="GO" id="GO:0005634">
    <property type="term" value="C:nucleus"/>
    <property type="evidence" value="ECO:0007669"/>
    <property type="project" value="TreeGrafter"/>
</dbReference>
<dbReference type="AlphaFoldDB" id="A0A1Y1S648"/>
<dbReference type="VEuPathDB" id="MicrosporidiaDB:ECANGB1_1413"/>
<evidence type="ECO:0000259" key="1">
    <source>
        <dbReference type="PROSITE" id="PS50011"/>
    </source>
</evidence>
<dbReference type="Pfam" id="PF00069">
    <property type="entry name" value="Pkinase"/>
    <property type="match status" value="1"/>
</dbReference>
<dbReference type="SMART" id="SM00220">
    <property type="entry name" value="S_TKc"/>
    <property type="match status" value="1"/>
</dbReference>
<dbReference type="PROSITE" id="PS00108">
    <property type="entry name" value="PROTEIN_KINASE_ST"/>
    <property type="match status" value="1"/>
</dbReference>
<proteinExistence type="predicted"/>
<evidence type="ECO:0000313" key="2">
    <source>
        <dbReference type="EMBL" id="ORD93888.1"/>
    </source>
</evidence>
<name>A0A1Y1S648_9MICR</name>
<dbReference type="PANTHER" id="PTHR44167">
    <property type="entry name" value="OVARIAN-SPECIFIC SERINE/THREONINE-PROTEIN KINASE LOK-RELATED"/>
    <property type="match status" value="1"/>
</dbReference>
<dbReference type="InterPro" id="IPR008271">
    <property type="entry name" value="Ser/Thr_kinase_AS"/>
</dbReference>
<sequence length="466" mass="53689">MLGDITLIISGIFAAELNDKEELTDSSVQHTSDLLDGRGELNNERNRPQLQRALSQISLSLKQDELEKAIDELDSISFSTESSNTCNDLKTPPGFYDNVKPPCNNLDTPPGFYDNAGQRPNTTETDGIICLQDPPKTIKKVPFKQSETIIAYTEFTKKSGKPDLTNQKEFEKMVRKLLEYIKNSETDIVKKYLKGYGFSEVVVSEKTQIYVSENHCLKINVATRDKGIEPHMLEKVKSKHVIKMICYEIYTIKYSDEAEQAESEDYIVAFMLLEKLDFIVSREMIKTEDDIRIVARDVLRGLVDLHKVDITHTDIKCNNVMCKMDEHGKPTWKLIDLDIACNTKFGLFKCKEPWCLPYWFLPPEYAISDIFTAVGDVWSLGLLLYQMLYPEKSDSKVRKVLKMQLGFHFGYRYTNCLKVNLREKIPLVYPENCSDSLRNFIDQMLTADFQNRPTALEMLRHEFLNE</sequence>
<dbReference type="GO" id="GO:0004674">
    <property type="term" value="F:protein serine/threonine kinase activity"/>
    <property type="evidence" value="ECO:0007669"/>
    <property type="project" value="TreeGrafter"/>
</dbReference>
<dbReference type="InterPro" id="IPR000719">
    <property type="entry name" value="Prot_kinase_dom"/>
</dbReference>
<dbReference type="Proteomes" id="UP000192639">
    <property type="component" value="Unassembled WGS sequence"/>
</dbReference>
<dbReference type="EMBL" id="LWDP01000041">
    <property type="protein sequence ID" value="ORD93888.1"/>
    <property type="molecule type" value="Genomic_DNA"/>
</dbReference>
<reference evidence="2 3" key="1">
    <citation type="journal article" date="2017" name="Environ. Microbiol.">
        <title>Decay of the glycolytic pathway and adaptation to intranuclear parasitism within Enterocytozoonidae microsporidia.</title>
        <authorList>
            <person name="Wiredu Boakye D."/>
            <person name="Jaroenlak P."/>
            <person name="Prachumwat A."/>
            <person name="Williams T.A."/>
            <person name="Bateman K.S."/>
            <person name="Itsathitphaisarn O."/>
            <person name="Sritunyalucksana K."/>
            <person name="Paszkiewicz K.H."/>
            <person name="Moore K.A."/>
            <person name="Stentiford G.D."/>
            <person name="Williams B.A."/>
        </authorList>
    </citation>
    <scope>NUCLEOTIDE SEQUENCE [LARGE SCALE GENOMIC DNA]</scope>
    <source>
        <strain evidence="2 3">GB1</strain>
    </source>
</reference>
<gene>
    <name evidence="2" type="primary">DST1</name>
    <name evidence="2" type="ORF">ECANGB1_1413</name>
</gene>
<dbReference type="PROSITE" id="PS50011">
    <property type="entry name" value="PROTEIN_KINASE_DOM"/>
    <property type="match status" value="1"/>
</dbReference>
<dbReference type="GO" id="GO:0044773">
    <property type="term" value="P:mitotic DNA damage checkpoint signaling"/>
    <property type="evidence" value="ECO:0007669"/>
    <property type="project" value="TreeGrafter"/>
</dbReference>
<feature type="domain" description="Protein kinase" evidence="1">
    <location>
        <begin position="175"/>
        <end position="464"/>
    </location>
</feature>
<dbReference type="PANTHER" id="PTHR44167:SF24">
    <property type="entry name" value="SERINE_THREONINE-PROTEIN KINASE CHK2"/>
    <property type="match status" value="1"/>
</dbReference>
<organism evidence="2 3">
    <name type="scientific">Enterospora canceri</name>
    <dbReference type="NCBI Taxonomy" id="1081671"/>
    <lineage>
        <taxon>Eukaryota</taxon>
        <taxon>Fungi</taxon>
        <taxon>Fungi incertae sedis</taxon>
        <taxon>Microsporidia</taxon>
        <taxon>Enterocytozoonidae</taxon>
        <taxon>Enterospora</taxon>
    </lineage>
</organism>
<comment type="caution">
    <text evidence="2">The sequence shown here is derived from an EMBL/GenBank/DDBJ whole genome shotgun (WGS) entry which is preliminary data.</text>
</comment>
<protein>
    <submittedName>
        <fullName evidence="2">DST1</fullName>
    </submittedName>
</protein>
<accession>A0A1Y1S648</accession>
<evidence type="ECO:0000313" key="3">
    <source>
        <dbReference type="Proteomes" id="UP000192639"/>
    </source>
</evidence>
<dbReference type="Gene3D" id="1.10.510.10">
    <property type="entry name" value="Transferase(Phosphotransferase) domain 1"/>
    <property type="match status" value="1"/>
</dbReference>
<dbReference type="InterPro" id="IPR011009">
    <property type="entry name" value="Kinase-like_dom_sf"/>
</dbReference>
<dbReference type="OrthoDB" id="266718at2759"/>
<dbReference type="GO" id="GO:0005524">
    <property type="term" value="F:ATP binding"/>
    <property type="evidence" value="ECO:0007669"/>
    <property type="project" value="InterPro"/>
</dbReference>